<organism evidence="2">
    <name type="scientific">Mycobacterium xenopi 4042</name>
    <dbReference type="NCBI Taxonomy" id="1299334"/>
    <lineage>
        <taxon>Bacteria</taxon>
        <taxon>Bacillati</taxon>
        <taxon>Actinomycetota</taxon>
        <taxon>Actinomycetes</taxon>
        <taxon>Mycobacteriales</taxon>
        <taxon>Mycobacteriaceae</taxon>
        <taxon>Mycobacterium</taxon>
    </lineage>
</organism>
<accession>X7Z3L4</accession>
<feature type="region of interest" description="Disordered" evidence="1">
    <location>
        <begin position="1"/>
        <end position="46"/>
    </location>
</feature>
<evidence type="ECO:0000256" key="1">
    <source>
        <dbReference type="SAM" id="MobiDB-lite"/>
    </source>
</evidence>
<dbReference type="EMBL" id="JAOB01000082">
    <property type="protein sequence ID" value="EUA13343.1"/>
    <property type="molecule type" value="Genomic_DNA"/>
</dbReference>
<protein>
    <submittedName>
        <fullName evidence="2">Uncharacterized protein</fullName>
    </submittedName>
</protein>
<proteinExistence type="predicted"/>
<feature type="compositionally biased region" description="Polar residues" evidence="1">
    <location>
        <begin position="32"/>
        <end position="43"/>
    </location>
</feature>
<comment type="caution">
    <text evidence="2">The sequence shown here is derived from an EMBL/GenBank/DDBJ whole genome shotgun (WGS) entry which is preliminary data.</text>
</comment>
<dbReference type="AlphaFoldDB" id="X7Z3L4"/>
<evidence type="ECO:0000313" key="2">
    <source>
        <dbReference type="EMBL" id="EUA13343.1"/>
    </source>
</evidence>
<name>X7Z3L4_MYCXE</name>
<reference evidence="2" key="1">
    <citation type="submission" date="2014-01" db="EMBL/GenBank/DDBJ databases">
        <authorList>
            <person name="Brown-Elliot B."/>
            <person name="Wallace R."/>
            <person name="Lenaerts A."/>
            <person name="Ordway D."/>
            <person name="DeGroote M.A."/>
            <person name="Parker T."/>
            <person name="Sizemore C."/>
            <person name="Tallon L.J."/>
            <person name="Sadzewicz L.K."/>
            <person name="Sengamalay N."/>
            <person name="Fraser C.M."/>
            <person name="Hine E."/>
            <person name="Shefchek K.A."/>
            <person name="Das S.P."/>
            <person name="Tettelin H."/>
        </authorList>
    </citation>
    <scope>NUCLEOTIDE SEQUENCE [LARGE SCALE GENOMIC DNA]</scope>
    <source>
        <strain evidence="2">4042</strain>
    </source>
</reference>
<sequence length="95" mass="10319">MPHLETGRRAAVSTVAGRRSPIPPPRPARASQHLNTAHASSSVMPVHTCRAPQARRYRDRATAAKGPVDFVFGGAPRHHLRLCPGERDIGGRRLS</sequence>
<gene>
    <name evidence="2" type="ORF">I553_2671</name>
</gene>